<reference evidence="1 2" key="1">
    <citation type="journal article" date="2018" name="J. Allergy Clin. Immunol.">
        <title>High-quality assembly of Dermatophagoides pteronyssinus genome and transcriptome reveals a wide range of novel allergens.</title>
        <authorList>
            <person name="Liu X.Y."/>
            <person name="Yang K.Y."/>
            <person name="Wang M.Q."/>
            <person name="Kwok J.S."/>
            <person name="Zeng X."/>
            <person name="Yang Z."/>
            <person name="Xiao X.J."/>
            <person name="Lau C.P."/>
            <person name="Li Y."/>
            <person name="Huang Z.M."/>
            <person name="Ba J.G."/>
            <person name="Yim A.K."/>
            <person name="Ouyang C.Y."/>
            <person name="Ngai S.M."/>
            <person name="Chan T.F."/>
            <person name="Leung E.L."/>
            <person name="Liu L."/>
            <person name="Liu Z.G."/>
            <person name="Tsui S.K."/>
        </authorList>
    </citation>
    <scope>NUCLEOTIDE SEQUENCE [LARGE SCALE GENOMIC DNA]</scope>
    <source>
        <strain evidence="1">Derp</strain>
    </source>
</reference>
<reference evidence="1 2" key="2">
    <citation type="journal article" date="2022" name="Mol. Biol. Evol.">
        <title>Comparative Genomics Reveals Insights into the Divergent Evolution of Astigmatic Mites and Household Pest Adaptations.</title>
        <authorList>
            <person name="Xiong Q."/>
            <person name="Wan A.T."/>
            <person name="Liu X."/>
            <person name="Fung C.S."/>
            <person name="Xiao X."/>
            <person name="Malainual N."/>
            <person name="Hou J."/>
            <person name="Wang L."/>
            <person name="Wang M."/>
            <person name="Yang K.Y."/>
            <person name="Cui Y."/>
            <person name="Leung E.L."/>
            <person name="Nong W."/>
            <person name="Shin S.K."/>
            <person name="Au S.W."/>
            <person name="Jeong K.Y."/>
            <person name="Chew F.T."/>
            <person name="Hui J.H."/>
            <person name="Leung T.F."/>
            <person name="Tungtrongchitr A."/>
            <person name="Zhong N."/>
            <person name="Liu Z."/>
            <person name="Tsui S.K."/>
        </authorList>
    </citation>
    <scope>NUCLEOTIDE SEQUENCE [LARGE SCALE GENOMIC DNA]</scope>
    <source>
        <strain evidence="1">Derp</strain>
    </source>
</reference>
<keyword evidence="2" id="KW-1185">Reference proteome</keyword>
<organism evidence="1 2">
    <name type="scientific">Dermatophagoides pteronyssinus</name>
    <name type="common">European house dust mite</name>
    <dbReference type="NCBI Taxonomy" id="6956"/>
    <lineage>
        <taxon>Eukaryota</taxon>
        <taxon>Metazoa</taxon>
        <taxon>Ecdysozoa</taxon>
        <taxon>Arthropoda</taxon>
        <taxon>Chelicerata</taxon>
        <taxon>Arachnida</taxon>
        <taxon>Acari</taxon>
        <taxon>Acariformes</taxon>
        <taxon>Sarcoptiformes</taxon>
        <taxon>Astigmata</taxon>
        <taxon>Psoroptidia</taxon>
        <taxon>Analgoidea</taxon>
        <taxon>Pyroglyphidae</taxon>
        <taxon>Dermatophagoidinae</taxon>
        <taxon>Dermatophagoides</taxon>
    </lineage>
</organism>
<comment type="caution">
    <text evidence="1">The sequence shown here is derived from an EMBL/GenBank/DDBJ whole genome shotgun (WGS) entry which is preliminary data.</text>
</comment>
<proteinExistence type="predicted"/>
<accession>A0ABQ8JLZ8</accession>
<evidence type="ECO:0000313" key="2">
    <source>
        <dbReference type="Proteomes" id="UP000887458"/>
    </source>
</evidence>
<protein>
    <submittedName>
        <fullName evidence="1">Uncharacterized protein</fullName>
    </submittedName>
</protein>
<sequence length="66" mass="7399">MFKTSVVVLAVVPRWSKILMPGKTKIVTEFRRFQAMFVVEGTIPATVTPVTDSDHCNSNKNNKCKT</sequence>
<gene>
    <name evidence="1" type="ORF">DERP_003664</name>
</gene>
<name>A0ABQ8JLZ8_DERPT</name>
<evidence type="ECO:0000313" key="1">
    <source>
        <dbReference type="EMBL" id="KAH9423385.1"/>
    </source>
</evidence>
<dbReference type="EMBL" id="NJHN03000032">
    <property type="protein sequence ID" value="KAH9423385.1"/>
    <property type="molecule type" value="Genomic_DNA"/>
</dbReference>
<dbReference type="Proteomes" id="UP000887458">
    <property type="component" value="Unassembled WGS sequence"/>
</dbReference>